<organism evidence="1">
    <name type="scientific">bioreactor metagenome</name>
    <dbReference type="NCBI Taxonomy" id="1076179"/>
    <lineage>
        <taxon>unclassified sequences</taxon>
        <taxon>metagenomes</taxon>
        <taxon>ecological metagenomes</taxon>
    </lineage>
</organism>
<dbReference type="AlphaFoldDB" id="A0A645DV84"/>
<name>A0A645DV84_9ZZZZ</name>
<accession>A0A645DV84</accession>
<protein>
    <submittedName>
        <fullName evidence="1">Uncharacterized protein</fullName>
    </submittedName>
</protein>
<proteinExistence type="predicted"/>
<comment type="caution">
    <text evidence="1">The sequence shown here is derived from an EMBL/GenBank/DDBJ whole genome shotgun (WGS) entry which is preliminary data.</text>
</comment>
<sequence>MSVSSTNQDSSSSSMRLDEMVKARMGCDENSSLLTMGSRRSAGMSARTRETAERTSSTASCTGFSSWYSAEMVAVPSVSVVVMCLRPCVVAMAFSILRATSLSSCPGAAPGSEAVTLTTGRSMSGKFCTFIARNDSRPASVSSTKSMAAGIGLRMDQAERFMRESSWLLTWCRRRLGLRAWLALRAPWHCRLRAARAPDRHR</sequence>
<reference evidence="1" key="1">
    <citation type="submission" date="2019-08" db="EMBL/GenBank/DDBJ databases">
        <authorList>
            <person name="Kucharzyk K."/>
            <person name="Murdoch R.W."/>
            <person name="Higgins S."/>
            <person name="Loffler F."/>
        </authorList>
    </citation>
    <scope>NUCLEOTIDE SEQUENCE</scope>
</reference>
<gene>
    <name evidence="1" type="ORF">SDC9_140377</name>
</gene>
<evidence type="ECO:0000313" key="1">
    <source>
        <dbReference type="EMBL" id="MPM93241.1"/>
    </source>
</evidence>
<dbReference type="EMBL" id="VSSQ01040078">
    <property type="protein sequence ID" value="MPM93241.1"/>
    <property type="molecule type" value="Genomic_DNA"/>
</dbReference>